<sequence length="705" mass="79881">MMDTLKNFGIKNWILTLFALLLVTDLMVVLNIPYLRELTVFITLTIVPGLLIVHIMRLNKLEFLKKLVLSVGLSISIIIFSGLALNTLYPLILKPLSLIPLLVLYNIIILVLGAIAYKRNKDDFVLGKFLNIDINFDGKSTALMIAPLFFPVMAVIGTYLMNNFENNSVLILMLLLMPVYMIVLAAFRKQVSNSTYPVALWSIGLGILLMYGLTSSHIMGRDINSEYYCFFLTITNNHWNIMDFYNPYNACLSLNILPSVYQVLSGLDPEYVFKLYNAFIASVTPLILYIAANKYLNKRYAFFASLLFVFQIFFFNFLGAIRQEIAILFFFLAFMVILSTDFTKTQKKVLFLIFMFSLIVSHYSTAYVAFALTVPLLLLPLLRSLYHDRKMSYENFDIILVTLVFIGIWYLLYAHIQLSAGTQAVQTTIAASTGPSSGSSFATSKGDFVLGVLGIKLKSLPNTLSVIAHDLIFGTILIGLLEIVRRLRHYKEKLGTEFIIGVVISLLLLVMFIVLPYISLAYDPARLFFQVLIFLAPVFIIGCMAMAKFIHRPKWDIAIILFLLISLFSCASYLQYHFTGMPYSATYDSNGTVRGEVFVNGSELSGVTWLQNNRIDGLPIYGDMRETSRFGLANFREANLNTSFFQWNQTVPSQSGYIYMGSLNVNKNEVLQIYDDIQITDMTIYEYILQGKDVIYNSGGSQIWT</sequence>
<dbReference type="OrthoDB" id="71189at2157"/>
<feature type="transmembrane region" description="Helical" evidence="1">
    <location>
        <begin position="300"/>
        <end position="319"/>
    </location>
</feature>
<proteinExistence type="predicted"/>
<keyword evidence="3" id="KW-1185">Reference proteome</keyword>
<dbReference type="eggNOG" id="arCOG00568">
    <property type="taxonomic scope" value="Archaea"/>
</dbReference>
<dbReference type="GeneID" id="10277766"/>
<dbReference type="Pfam" id="PF09971">
    <property type="entry name" value="DUF2206"/>
    <property type="match status" value="1"/>
</dbReference>
<feature type="transmembrane region" description="Helical" evidence="1">
    <location>
        <begin position="271"/>
        <end position="291"/>
    </location>
</feature>
<dbReference type="InterPro" id="IPR018701">
    <property type="entry name" value="DUF2206_membrane"/>
</dbReference>
<organism evidence="2 3">
    <name type="scientific">Methanobacterium lacus (strain AL-21)</name>
    <dbReference type="NCBI Taxonomy" id="877455"/>
    <lineage>
        <taxon>Archaea</taxon>
        <taxon>Methanobacteriati</taxon>
        <taxon>Methanobacteriota</taxon>
        <taxon>Methanomada group</taxon>
        <taxon>Methanobacteria</taxon>
        <taxon>Methanobacteriales</taxon>
        <taxon>Methanobacteriaceae</taxon>
        <taxon>Methanobacterium</taxon>
    </lineage>
</organism>
<protein>
    <recommendedName>
        <fullName evidence="4">DUF2206 domain-containing protein</fullName>
    </recommendedName>
</protein>
<evidence type="ECO:0000313" key="3">
    <source>
        <dbReference type="Proteomes" id="UP000007490"/>
    </source>
</evidence>
<feature type="transmembrane region" description="Helical" evidence="1">
    <location>
        <begin position="67"/>
        <end position="92"/>
    </location>
</feature>
<evidence type="ECO:0000256" key="1">
    <source>
        <dbReference type="SAM" id="Phobius"/>
    </source>
</evidence>
<dbReference type="EMBL" id="CP002551">
    <property type="protein sequence ID" value="ADZ09557.1"/>
    <property type="molecule type" value="Genomic_DNA"/>
</dbReference>
<feature type="transmembrane region" description="Helical" evidence="1">
    <location>
        <begin position="527"/>
        <end position="550"/>
    </location>
</feature>
<feature type="transmembrane region" description="Helical" evidence="1">
    <location>
        <begin position="199"/>
        <end position="218"/>
    </location>
</feature>
<feature type="transmembrane region" description="Helical" evidence="1">
    <location>
        <begin position="98"/>
        <end position="117"/>
    </location>
</feature>
<feature type="transmembrane region" description="Helical" evidence="1">
    <location>
        <begin position="325"/>
        <end position="342"/>
    </location>
</feature>
<feature type="transmembrane region" description="Helical" evidence="1">
    <location>
        <begin position="138"/>
        <end position="161"/>
    </location>
</feature>
<dbReference type="Proteomes" id="UP000007490">
    <property type="component" value="Chromosome"/>
</dbReference>
<feature type="transmembrane region" description="Helical" evidence="1">
    <location>
        <begin position="398"/>
        <end position="416"/>
    </location>
</feature>
<gene>
    <name evidence="2" type="ordered locus">Metbo_1315</name>
</gene>
<keyword evidence="1" id="KW-1133">Transmembrane helix</keyword>
<keyword evidence="1" id="KW-0812">Transmembrane</keyword>
<accession>F0T7I9</accession>
<dbReference type="STRING" id="877455.Metbo_1315"/>
<evidence type="ECO:0008006" key="4">
    <source>
        <dbReference type="Google" id="ProtNLM"/>
    </source>
</evidence>
<reference evidence="3" key="1">
    <citation type="submission" date="2011-02" db="EMBL/GenBank/DDBJ databases">
        <title>Complete sequence of Methanobacterium sp. AL-21.</title>
        <authorList>
            <consortium name="US DOE Joint Genome Institute"/>
            <person name="Lucas S."/>
            <person name="Copeland A."/>
            <person name="Lapidus A."/>
            <person name="Cheng J.-F."/>
            <person name="Goodwin L."/>
            <person name="Pitluck S."/>
            <person name="Chertkov O."/>
            <person name="Detter J.C."/>
            <person name="Han C."/>
            <person name="Tapia R."/>
            <person name="Land M."/>
            <person name="Hauser L."/>
            <person name="Kyrpides N."/>
            <person name="Ivanova N."/>
            <person name="Mikhailova N."/>
            <person name="Pagani I."/>
            <person name="Cadillo-Quiroz H."/>
            <person name="Imachi H."/>
            <person name="Zinder S."/>
            <person name="Liu W."/>
            <person name="Woyke T."/>
        </authorList>
    </citation>
    <scope>NUCLEOTIDE SEQUENCE [LARGE SCALE GENOMIC DNA]</scope>
    <source>
        <strain evidence="3">AL-21</strain>
    </source>
</reference>
<feature type="transmembrane region" description="Helical" evidence="1">
    <location>
        <begin position="496"/>
        <end position="515"/>
    </location>
</feature>
<dbReference type="AlphaFoldDB" id="F0T7I9"/>
<feature type="transmembrane region" description="Helical" evidence="1">
    <location>
        <begin position="167"/>
        <end position="187"/>
    </location>
</feature>
<feature type="transmembrane region" description="Helical" evidence="1">
    <location>
        <begin position="12"/>
        <end position="32"/>
    </location>
</feature>
<feature type="transmembrane region" description="Helical" evidence="1">
    <location>
        <begin position="349"/>
        <end position="364"/>
    </location>
</feature>
<evidence type="ECO:0000313" key="2">
    <source>
        <dbReference type="EMBL" id="ADZ09557.1"/>
    </source>
</evidence>
<dbReference type="KEGG" id="mel:Metbo_1315"/>
<feature type="transmembrane region" description="Helical" evidence="1">
    <location>
        <begin position="557"/>
        <end position="576"/>
    </location>
</feature>
<dbReference type="RefSeq" id="WP_013644908.1">
    <property type="nucleotide sequence ID" value="NC_015216.1"/>
</dbReference>
<name>F0T7I9_METLA</name>
<feature type="transmembrane region" description="Helical" evidence="1">
    <location>
        <begin position="38"/>
        <end position="55"/>
    </location>
</feature>
<reference evidence="2 3" key="2">
    <citation type="journal article" date="2014" name="Int. J. Syst. Evol. Microbiol.">
        <title>Methanobacterium paludis sp. nov. and a novel strain of Methanobacterium lacus isolated from northern peatlands.</title>
        <authorList>
            <person name="Cadillo-Quiroz H."/>
            <person name="Brauer S.L."/>
            <person name="Goodson N."/>
            <person name="Yavitt J.B."/>
            <person name="Zinder S.H."/>
        </authorList>
    </citation>
    <scope>NUCLEOTIDE SEQUENCE [LARGE SCALE GENOMIC DNA]</scope>
    <source>
        <strain evidence="2 3">AL-21</strain>
    </source>
</reference>
<dbReference type="HOGENOM" id="CLU_023226_0_0_2"/>
<keyword evidence="1" id="KW-0472">Membrane</keyword>